<evidence type="ECO:0000256" key="8">
    <source>
        <dbReference type="SAM" id="Phobius"/>
    </source>
</evidence>
<dbReference type="Proteomes" id="UP000014541">
    <property type="component" value="Unassembled WGS sequence"/>
</dbReference>
<feature type="domain" description="Threonine/Serine exporter ThrE" evidence="9">
    <location>
        <begin position="11"/>
        <end position="136"/>
    </location>
</feature>
<dbReference type="GO" id="GO:0015744">
    <property type="term" value="P:succinate transport"/>
    <property type="evidence" value="ECO:0007669"/>
    <property type="project" value="TreeGrafter"/>
</dbReference>
<dbReference type="AlphaFoldDB" id="S3K177"/>
<dbReference type="EMBL" id="ATFF01000006">
    <property type="protein sequence ID" value="EPF31255.1"/>
    <property type="molecule type" value="Genomic_DNA"/>
</dbReference>
<name>S3K177_TREMA</name>
<evidence type="ECO:0000259" key="9">
    <source>
        <dbReference type="Pfam" id="PF12821"/>
    </source>
</evidence>
<accession>S3K177</accession>
<keyword evidence="5 8" id="KW-1133">Transmembrane helix</keyword>
<evidence type="ECO:0000256" key="4">
    <source>
        <dbReference type="ARBA" id="ARBA00022692"/>
    </source>
</evidence>
<keyword evidence="6 8" id="KW-0472">Membrane</keyword>
<dbReference type="Pfam" id="PF12821">
    <property type="entry name" value="ThrE_2"/>
    <property type="match status" value="1"/>
</dbReference>
<keyword evidence="4 8" id="KW-0812">Transmembrane</keyword>
<evidence type="ECO:0000256" key="5">
    <source>
        <dbReference type="ARBA" id="ARBA00022989"/>
    </source>
</evidence>
<feature type="transmembrane region" description="Helical" evidence="8">
    <location>
        <begin position="122"/>
        <end position="145"/>
    </location>
</feature>
<dbReference type="PANTHER" id="PTHR34390:SF1">
    <property type="entry name" value="SUCCINATE TRANSPORTER SUBUNIT YJJB-RELATED"/>
    <property type="match status" value="1"/>
</dbReference>
<protein>
    <recommendedName>
        <fullName evidence="9">Threonine/Serine exporter ThrE domain-containing protein</fullName>
    </recommendedName>
</protein>
<dbReference type="InterPro" id="IPR050539">
    <property type="entry name" value="ThrE_Dicarb/AminoAcid_Exp"/>
</dbReference>
<evidence type="ECO:0000313" key="10">
    <source>
        <dbReference type="EMBL" id="EPF31255.1"/>
    </source>
</evidence>
<feature type="transmembrane region" description="Helical" evidence="8">
    <location>
        <begin position="83"/>
        <end position="102"/>
    </location>
</feature>
<proteinExistence type="inferred from homology"/>
<dbReference type="GO" id="GO:0005886">
    <property type="term" value="C:plasma membrane"/>
    <property type="evidence" value="ECO:0007669"/>
    <property type="project" value="UniProtKB-SubCell"/>
</dbReference>
<keyword evidence="2" id="KW-1003">Cell membrane</keyword>
<keyword evidence="11" id="KW-1185">Reference proteome</keyword>
<feature type="transmembrane region" description="Helical" evidence="8">
    <location>
        <begin position="6"/>
        <end position="24"/>
    </location>
</feature>
<feature type="transmembrane region" description="Helical" evidence="8">
    <location>
        <begin position="31"/>
        <end position="51"/>
    </location>
</feature>
<reference evidence="10 11" key="1">
    <citation type="submission" date="2013-04" db="EMBL/GenBank/DDBJ databases">
        <title>The Genome Sequence of Treponema maltophilum ATCC 51939.</title>
        <authorList>
            <consortium name="The Broad Institute Genomics Platform"/>
            <person name="Earl A."/>
            <person name="Ward D."/>
            <person name="Feldgarden M."/>
            <person name="Gevers D."/>
            <person name="Leonetti C."/>
            <person name="Blanton J.M."/>
            <person name="Dewhirst F.E."/>
            <person name="Izard J."/>
            <person name="Walker B."/>
            <person name="Young S."/>
            <person name="Zeng Q."/>
            <person name="Gargeya S."/>
            <person name="Fitzgerald M."/>
            <person name="Haas B."/>
            <person name="Abouelleil A."/>
            <person name="Allen A.W."/>
            <person name="Alvarado L."/>
            <person name="Arachchi H.M."/>
            <person name="Berlin A.M."/>
            <person name="Chapman S.B."/>
            <person name="Gainer-Dewar J."/>
            <person name="Goldberg J."/>
            <person name="Griggs A."/>
            <person name="Gujja S."/>
            <person name="Hansen M."/>
            <person name="Howarth C."/>
            <person name="Imamovic A."/>
            <person name="Ireland A."/>
            <person name="Larimer J."/>
            <person name="McCowan C."/>
            <person name="Murphy C."/>
            <person name="Pearson M."/>
            <person name="Poon T.W."/>
            <person name="Priest M."/>
            <person name="Roberts A."/>
            <person name="Saif S."/>
            <person name="Shea T."/>
            <person name="Sisk P."/>
            <person name="Sykes S."/>
            <person name="Wortman J."/>
            <person name="Nusbaum C."/>
            <person name="Birren B."/>
        </authorList>
    </citation>
    <scope>NUCLEOTIDE SEQUENCE [LARGE SCALE GENOMIC DNA]</scope>
    <source>
        <strain evidence="10 11">ATCC 51939</strain>
    </source>
</reference>
<dbReference type="eggNOG" id="COG3610">
    <property type="taxonomic scope" value="Bacteria"/>
</dbReference>
<comment type="subcellular location">
    <subcellularLocation>
        <location evidence="1">Cell membrane</location>
        <topology evidence="1">Multi-pass membrane protein</topology>
    </subcellularLocation>
</comment>
<keyword evidence="3" id="KW-0997">Cell inner membrane</keyword>
<organism evidence="10 11">
    <name type="scientific">Treponema maltophilum ATCC 51939</name>
    <dbReference type="NCBI Taxonomy" id="1125699"/>
    <lineage>
        <taxon>Bacteria</taxon>
        <taxon>Pseudomonadati</taxon>
        <taxon>Spirochaetota</taxon>
        <taxon>Spirochaetia</taxon>
        <taxon>Spirochaetales</taxon>
        <taxon>Treponemataceae</taxon>
        <taxon>Treponema</taxon>
    </lineage>
</organism>
<dbReference type="STRING" id="1125699.HMPREF9194_01598"/>
<evidence type="ECO:0000256" key="6">
    <source>
        <dbReference type="ARBA" id="ARBA00023136"/>
    </source>
</evidence>
<evidence type="ECO:0000256" key="7">
    <source>
        <dbReference type="ARBA" id="ARBA00034125"/>
    </source>
</evidence>
<dbReference type="PATRIC" id="fig|1125699.3.peg.1611"/>
<comment type="caution">
    <text evidence="10">The sequence shown here is derived from an EMBL/GenBank/DDBJ whole genome shotgun (WGS) entry which is preliminary data.</text>
</comment>
<sequence length="158" mass="16552">MNVVTFVLPFVWGAAASFCYALIFNADFKGLLWTPFVGACGWGLYMLLSTLTGSAATAYFAASFCVAAFSELCAVLSRTPATVFLIPGLIPLVPGGGMFQTMRAFVQGDPDTAAHIGFTTLSAAGAIVLGIAISSSCAHIVFVLIKNAKIRKAKRNST</sequence>
<evidence type="ECO:0000256" key="1">
    <source>
        <dbReference type="ARBA" id="ARBA00004651"/>
    </source>
</evidence>
<evidence type="ECO:0000256" key="2">
    <source>
        <dbReference type="ARBA" id="ARBA00022475"/>
    </source>
</evidence>
<dbReference type="PANTHER" id="PTHR34390">
    <property type="entry name" value="UPF0442 PROTEIN YJJB-RELATED"/>
    <property type="match status" value="1"/>
</dbReference>
<dbReference type="InterPro" id="IPR024528">
    <property type="entry name" value="ThrE_2"/>
</dbReference>
<evidence type="ECO:0000313" key="11">
    <source>
        <dbReference type="Proteomes" id="UP000014541"/>
    </source>
</evidence>
<dbReference type="RefSeq" id="WP_016525866.1">
    <property type="nucleotide sequence ID" value="NZ_KE332518.1"/>
</dbReference>
<evidence type="ECO:0000256" key="3">
    <source>
        <dbReference type="ARBA" id="ARBA00022519"/>
    </source>
</evidence>
<gene>
    <name evidence="10" type="ORF">HMPREF9194_01598</name>
</gene>
<dbReference type="HOGENOM" id="CLU_117642_0_0_12"/>
<comment type="similarity">
    <text evidence="7">Belongs to the ThrE exporter (TC 2.A.79) family.</text>
</comment>